<evidence type="ECO:0000256" key="9">
    <source>
        <dbReference type="ARBA" id="ARBA00023662"/>
    </source>
</evidence>
<sequence length="1581" mass="184153">MMKASDSKSLWAKVGQIKELHFMSKNVILFGRGCFIQFINITTSEEHQLMLNNHYVNGDGVKCLTGHSTLYIFAYAENCHEPFIYVRSYPEFIILAKLPGPAEGCKCLDFSETSLLFELGELPNHTVGAWNWRTLEKFAHSSNQLVYKNQVLRCSYGRPIFLAHLGIGSNNMYIWDVFTVCKSSIFSKHEIHLGKLKPAPFLDVLWTTDAICYIVDAKGTIYTYDRDFYLEVVIEVNEEGDIPTSMCWFQHGLTVIGPIPEIKHYKKVVGDWVCDWKYPISNKLTGVICNRFDKCVAISSENEIVLLGNTPESFTVLNPNKSHYTNICPIEPGGEYFVVLRGNNDLIIYRIDDGEPVSRLLIDCSVTSMASNPEFPFLALGNDRGILQLISVHDVTNPTVIVQVYLADIVLNVTKYFERSHVFVTGNNDNGEYFILRGLPGSKIDVALHLEVKKQIVDFFMVSSQNMIRFFVLPLTSNKFYAGNKVIRYCIVDDKVVSVKEYTFGSSQMLYKMIFPKKGFHKDRMFYVVPFNTRYFQVVETKRGSSVITAIEDIKSGHLLRHFSVGTGKYFSITWGYDGFIMAHSADFDKVVGLCRPHHRNDQGVRKAIINGIGTVVVSLGEDGVLTATQIRKETPDVQLLKEQITEEAAHLKLALMFKRPTAGFPIEACFLGKPWKEIQRLKLIASEEKACRIEKEKIWAEFHDISKTLKALVDQNMETTENKKLDLMEFYLDTALYNKKQLQNKEDCKQTETYLKCLIVAQDKVSNYIIKNYWEPMGIQWGNILGIFSEVKATNYCLLPESQNQLDKLSWVEEQRKVEQFMSSQDTFEPWVWMTQNKLMDVIRRRPMPPREDYTGVAALRRLKEIDEMESEKSLETTIAIAGSVAQLYIDISPGHYQQRQLTTFYQCQLQQAVAEREVIKLKQNYNKCFQNTRAIKDREVYNIKEKNAKLRHIVSEYNYHSDKKVFVNIDDPEWDQIENPETILKVTDNEIPVTPYISPSEQAILDAKAAEEERLRLLLLADDFRERALMAMMNGVLEVRWEDELKKDVPKPKCMLEKIPEEYNEDDLRAIRDYEEKVVFLKAEREKYKTLLEVDYAKLSTNVRDTIRRFNQKLYECTRYKFYIDSGMNQENLQVNRARFQQNHRIILDEIEAGIIASIQEYEKEVDVNHKQIQFMQDSLSDCKTNLDSMQIREKNLEKAYRKDFQDMSPVVQEQSYKLYKKRPKVNFRNISTATVLNELAKSVLSNETTIAMTQECLDYLKSLEQLDLFVGLPPTIDENTYSLICKHRRMRIEYDIRCRAAQLQIIDGDATLSTFQRRIATEKEKIANLNAQLEKTRDDRLYLLHNRQVQVVLRRGLVEIPLTGDLFTDFNDVILIPRTEIQRVNDMIKNAGNLKLKTIYKNMEFKRRIMNIEWEHMKTRMQINDFIEQRKDILSVKFTKEMQRYLKSKTMGKQAEVESYEMEVELLAAAFENRIKDKKDKYNKIKIQLKLYQDSNKNLDEEIKKINVDVCHFKLLKEWEVEEKEKSILKSRLNAMLQRNQLVQKIQENHNEILVLQAELELLRLRTFPTFKYKVLDQ</sequence>
<protein>
    <recommendedName>
        <fullName evidence="9">Cilia- and flagella-associated protein 43</fullName>
    </recommendedName>
</protein>
<accession>A0A6J2YYH0</accession>
<gene>
    <name evidence="12" type="primary">LOC115891807</name>
</gene>
<evidence type="ECO:0000256" key="5">
    <source>
        <dbReference type="ARBA" id="ARBA00023054"/>
    </source>
</evidence>
<evidence type="ECO:0000256" key="1">
    <source>
        <dbReference type="ARBA" id="ARBA00004430"/>
    </source>
</evidence>
<proteinExistence type="inferred from homology"/>
<evidence type="ECO:0000256" key="4">
    <source>
        <dbReference type="ARBA" id="ARBA00022737"/>
    </source>
</evidence>
<dbReference type="InParanoid" id="A0A6J2YYH0"/>
<dbReference type="OrthoDB" id="535167at2759"/>
<dbReference type="FunCoup" id="A0A6J2YYH0">
    <property type="interactions" value="15"/>
</dbReference>
<evidence type="ECO:0000256" key="10">
    <source>
        <dbReference type="SAM" id="Coils"/>
    </source>
</evidence>
<dbReference type="InterPro" id="IPR036322">
    <property type="entry name" value="WD40_repeat_dom_sf"/>
</dbReference>
<evidence type="ECO:0000256" key="2">
    <source>
        <dbReference type="ARBA" id="ARBA00022490"/>
    </source>
</evidence>
<dbReference type="InterPro" id="IPR011048">
    <property type="entry name" value="Haem_d1_sf"/>
</dbReference>
<dbReference type="PANTHER" id="PTHR14885:SF1">
    <property type="entry name" value="CILIA- AND FLAGELLA-ASSOCIATED PROTEIN 43"/>
    <property type="match status" value="1"/>
</dbReference>
<keyword evidence="12" id="KW-0282">Flagellum</keyword>
<keyword evidence="7" id="KW-0966">Cell projection</keyword>
<dbReference type="GO" id="GO:0005930">
    <property type="term" value="C:axoneme"/>
    <property type="evidence" value="ECO:0007669"/>
    <property type="project" value="UniProtKB-SubCell"/>
</dbReference>
<dbReference type="Pfam" id="PF25828">
    <property type="entry name" value="CC_Cfap43"/>
    <property type="match status" value="1"/>
</dbReference>
<dbReference type="KEGG" id="soy:115891807"/>
<dbReference type="GO" id="GO:0060271">
    <property type="term" value="P:cilium assembly"/>
    <property type="evidence" value="ECO:0007669"/>
    <property type="project" value="TreeGrafter"/>
</dbReference>
<dbReference type="Gene3D" id="2.130.10.10">
    <property type="entry name" value="YVTN repeat-like/Quinoprotein amine dehydrogenase"/>
    <property type="match status" value="2"/>
</dbReference>
<dbReference type="SUPFAM" id="SSF50978">
    <property type="entry name" value="WD40 repeat-like"/>
    <property type="match status" value="1"/>
</dbReference>
<dbReference type="GO" id="GO:0003341">
    <property type="term" value="P:cilium movement"/>
    <property type="evidence" value="ECO:0007669"/>
    <property type="project" value="UniProtKB-ARBA"/>
</dbReference>
<keyword evidence="4" id="KW-0677">Repeat</keyword>
<evidence type="ECO:0000256" key="7">
    <source>
        <dbReference type="ARBA" id="ARBA00023273"/>
    </source>
</evidence>
<evidence type="ECO:0000313" key="12">
    <source>
        <dbReference type="RefSeq" id="XP_030768231.1"/>
    </source>
</evidence>
<dbReference type="InterPro" id="IPR015943">
    <property type="entry name" value="WD40/YVTN_repeat-like_dom_sf"/>
</dbReference>
<organism evidence="11 12">
    <name type="scientific">Sitophilus oryzae</name>
    <name type="common">Rice weevil</name>
    <name type="synonym">Curculio oryzae</name>
    <dbReference type="NCBI Taxonomy" id="7048"/>
    <lineage>
        <taxon>Eukaryota</taxon>
        <taxon>Metazoa</taxon>
        <taxon>Ecdysozoa</taxon>
        <taxon>Arthropoda</taxon>
        <taxon>Hexapoda</taxon>
        <taxon>Insecta</taxon>
        <taxon>Pterygota</taxon>
        <taxon>Neoptera</taxon>
        <taxon>Endopterygota</taxon>
        <taxon>Coleoptera</taxon>
        <taxon>Polyphaga</taxon>
        <taxon>Cucujiformia</taxon>
        <taxon>Curculionidae</taxon>
        <taxon>Dryophthorinae</taxon>
        <taxon>Sitophilus</taxon>
    </lineage>
</organism>
<dbReference type="SUPFAM" id="SSF51004">
    <property type="entry name" value="C-terminal (heme d1) domain of cytochrome cd1-nitrite reductase"/>
    <property type="match status" value="1"/>
</dbReference>
<dbReference type="RefSeq" id="XP_030768231.1">
    <property type="nucleotide sequence ID" value="XM_030912371.1"/>
</dbReference>
<comment type="similarity">
    <text evidence="8">Belongs to the CFAP43 family.</text>
</comment>
<dbReference type="PANTHER" id="PTHR14885">
    <property type="entry name" value="CILIA- AND FLAGELLA-ASSOCIATED PROTEIN 43-RELATED"/>
    <property type="match status" value="1"/>
</dbReference>
<keyword evidence="11" id="KW-1185">Reference proteome</keyword>
<keyword evidence="12" id="KW-0969">Cilium</keyword>
<reference evidence="12" key="1">
    <citation type="submission" date="2025-08" db="UniProtKB">
        <authorList>
            <consortium name="RefSeq"/>
        </authorList>
    </citation>
    <scope>IDENTIFICATION</scope>
    <source>
        <tissue evidence="12">Gonads</tissue>
    </source>
</reference>
<evidence type="ECO:0000313" key="11">
    <source>
        <dbReference type="Proteomes" id="UP000504635"/>
    </source>
</evidence>
<name>A0A6J2YYH0_SITOR</name>
<keyword evidence="5 10" id="KW-0175">Coiled coil</keyword>
<keyword evidence="2" id="KW-0963">Cytoplasm</keyword>
<evidence type="ECO:0000256" key="6">
    <source>
        <dbReference type="ARBA" id="ARBA00023212"/>
    </source>
</evidence>
<evidence type="ECO:0000256" key="3">
    <source>
        <dbReference type="ARBA" id="ARBA00022574"/>
    </source>
</evidence>
<keyword evidence="3" id="KW-0853">WD repeat</keyword>
<feature type="coiled-coil region" evidence="10">
    <location>
        <begin position="1315"/>
        <end position="1342"/>
    </location>
</feature>
<evidence type="ECO:0000256" key="8">
    <source>
        <dbReference type="ARBA" id="ARBA00023605"/>
    </source>
</evidence>
<feature type="coiled-coil region" evidence="10">
    <location>
        <begin position="1066"/>
        <end position="1093"/>
    </location>
</feature>
<feature type="coiled-coil region" evidence="10">
    <location>
        <begin position="1471"/>
        <end position="1512"/>
    </location>
</feature>
<comment type="subcellular location">
    <subcellularLocation>
        <location evidence="1">Cytoplasm</location>
        <location evidence="1">Cytoskeleton</location>
        <location evidence="1">Cilium axoneme</location>
    </subcellularLocation>
</comment>
<dbReference type="GeneID" id="115891807"/>
<keyword evidence="6" id="KW-0206">Cytoskeleton</keyword>
<dbReference type="Proteomes" id="UP000504635">
    <property type="component" value="Unplaced"/>
</dbReference>